<feature type="transmembrane region" description="Helical" evidence="1">
    <location>
        <begin position="12"/>
        <end position="32"/>
    </location>
</feature>
<gene>
    <name evidence="2" type="ORF">COY73_03550</name>
</gene>
<sequence length="402" mass="43131">MINKMRLNQSGIISLIAFLALGILLLLGTYFLSFTLIESKISTSDKIGTKTYYLAEAGISEAIWKLKNNEDTKNNFLNSTLSPDDDITKTNVFGDNKASYFVSFISSAPAEANMIATSTYQIADGKSQRVVRVYITKAEGSGSDWDFAMFSSIKGKEEDGNIEISGSNASITVNGSRFHANNDVKISGSGGTLTVNNGALTAGNEIEISGSDSQIILNNSYQDAPTSTIDMPPIDFDGWADRAITTYTGSQFENLASGTVLNGIIYVTEGTKLNKSAYSLEVHGLLVIDGSLELSGSGINLTVNYNPDYGGGLLINGNLKISSPNANLTIDGLTYVSRELGISGSGVEFTPVGTVIASNIKISGSNFTANITYKPEYFQQVLDPELNPNSPVIQIDHWEEVY</sequence>
<accession>A0A2M7R6A0</accession>
<dbReference type="Proteomes" id="UP000230767">
    <property type="component" value="Unassembled WGS sequence"/>
</dbReference>
<proteinExistence type="predicted"/>
<protein>
    <recommendedName>
        <fullName evidence="4">Type 4 fimbrial biogenesis protein PilX N-terminal domain-containing protein</fullName>
    </recommendedName>
</protein>
<dbReference type="EMBL" id="PFLW01000086">
    <property type="protein sequence ID" value="PIY88519.1"/>
    <property type="molecule type" value="Genomic_DNA"/>
</dbReference>
<evidence type="ECO:0000256" key="1">
    <source>
        <dbReference type="SAM" id="Phobius"/>
    </source>
</evidence>
<keyword evidence="1" id="KW-0812">Transmembrane</keyword>
<dbReference type="AlphaFoldDB" id="A0A2M7R6A0"/>
<keyword evidence="1" id="KW-0472">Membrane</keyword>
<comment type="caution">
    <text evidence="2">The sequence shown here is derived from an EMBL/GenBank/DDBJ whole genome shotgun (WGS) entry which is preliminary data.</text>
</comment>
<name>A0A2M7R6A0_9BACT</name>
<evidence type="ECO:0000313" key="2">
    <source>
        <dbReference type="EMBL" id="PIY88519.1"/>
    </source>
</evidence>
<reference evidence="3" key="1">
    <citation type="submission" date="2017-09" db="EMBL/GenBank/DDBJ databases">
        <title>Depth-based differentiation of microbial function through sediment-hosted aquifers and enrichment of novel symbionts in the deep terrestrial subsurface.</title>
        <authorList>
            <person name="Probst A.J."/>
            <person name="Ladd B."/>
            <person name="Jarett J.K."/>
            <person name="Geller-Mcgrath D.E."/>
            <person name="Sieber C.M.K."/>
            <person name="Emerson J.B."/>
            <person name="Anantharaman K."/>
            <person name="Thomas B.C."/>
            <person name="Malmstrom R."/>
            <person name="Stieglmeier M."/>
            <person name="Klingl A."/>
            <person name="Woyke T."/>
            <person name="Ryan C.M."/>
            <person name="Banfield J.F."/>
        </authorList>
    </citation>
    <scope>NUCLEOTIDE SEQUENCE [LARGE SCALE GENOMIC DNA]</scope>
</reference>
<organism evidence="2 3">
    <name type="scientific">Candidatus Nealsonbacteria bacterium CG_4_10_14_0_8_um_filter_37_14</name>
    <dbReference type="NCBI Taxonomy" id="1974684"/>
    <lineage>
        <taxon>Bacteria</taxon>
        <taxon>Candidatus Nealsoniibacteriota</taxon>
    </lineage>
</organism>
<evidence type="ECO:0008006" key="4">
    <source>
        <dbReference type="Google" id="ProtNLM"/>
    </source>
</evidence>
<keyword evidence="1" id="KW-1133">Transmembrane helix</keyword>
<evidence type="ECO:0000313" key="3">
    <source>
        <dbReference type="Proteomes" id="UP000230767"/>
    </source>
</evidence>